<evidence type="ECO:0000256" key="12">
    <source>
        <dbReference type="ARBA" id="ARBA00023157"/>
    </source>
</evidence>
<evidence type="ECO:0000256" key="3">
    <source>
        <dbReference type="ARBA" id="ARBA00004637"/>
    </source>
</evidence>
<evidence type="ECO:0000256" key="11">
    <source>
        <dbReference type="ARBA" id="ARBA00023136"/>
    </source>
</evidence>
<evidence type="ECO:0000256" key="2">
    <source>
        <dbReference type="ARBA" id="ARBA00004569"/>
    </source>
</evidence>
<dbReference type="STRING" id="644223.C4QWB4"/>
<dbReference type="eggNOG" id="KOG3468">
    <property type="taxonomic scope" value="Eukaryota"/>
</dbReference>
<dbReference type="OMA" id="YRDSCAN"/>
<reference evidence="13 14" key="1">
    <citation type="journal article" date="2009" name="Nat. Biotechnol.">
        <title>Genome sequence of the recombinant protein production host Pichia pastoris.</title>
        <authorList>
            <person name="De Schutter K."/>
            <person name="Lin Y.C."/>
            <person name="Tiels P."/>
            <person name="Van Hecke A."/>
            <person name="Glinka S."/>
            <person name="Weber-Lehmann J."/>
            <person name="Rouze P."/>
            <person name="Van de Peer Y."/>
            <person name="Callewaert N."/>
        </authorList>
    </citation>
    <scope>NUCLEOTIDE SEQUENCE [LARGE SCALE GENOMIC DNA]</scope>
    <source>
        <strain evidence="14">GS115 / ATCC 20864</strain>
    </source>
</reference>
<keyword evidence="14" id="KW-1185">Reference proteome</keyword>
<comment type="similarity">
    <text evidence="4">Belongs to the complex I NDUFB7 subunit family.</text>
</comment>
<dbReference type="PANTHER" id="PTHR20900:SF0">
    <property type="entry name" value="NADH DEHYDROGENASE [UBIQUINONE] 1 BETA SUBCOMPLEX SUBUNIT 7"/>
    <property type="match status" value="1"/>
</dbReference>
<dbReference type="AlphaFoldDB" id="C4QWB4"/>
<organism evidence="13 14">
    <name type="scientific">Komagataella phaffii (strain GS115 / ATCC 20864)</name>
    <name type="common">Yeast</name>
    <name type="synonym">Pichia pastoris</name>
    <dbReference type="NCBI Taxonomy" id="644223"/>
    <lineage>
        <taxon>Eukaryota</taxon>
        <taxon>Fungi</taxon>
        <taxon>Dikarya</taxon>
        <taxon>Ascomycota</taxon>
        <taxon>Saccharomycotina</taxon>
        <taxon>Pichiomycetes</taxon>
        <taxon>Pichiales</taxon>
        <taxon>Pichiaceae</taxon>
        <taxon>Komagataella</taxon>
    </lineage>
</organism>
<dbReference type="KEGG" id="ppa:PAS_chr1-1_0172"/>
<dbReference type="HOGENOM" id="CLU_154847_2_0_1"/>
<keyword evidence="12" id="KW-1015">Disulfide bond</keyword>
<dbReference type="InParanoid" id="C4QWB4"/>
<evidence type="ECO:0000313" key="14">
    <source>
        <dbReference type="Proteomes" id="UP000000314"/>
    </source>
</evidence>
<comment type="subcellular location">
    <subcellularLocation>
        <location evidence="3">Mitochondrion inner membrane</location>
        <topology evidence="3">Peripheral membrane protein</topology>
    </subcellularLocation>
    <subcellularLocation>
        <location evidence="2">Mitochondrion intermembrane space</location>
    </subcellularLocation>
</comment>
<dbReference type="PANTHER" id="PTHR20900">
    <property type="entry name" value="NADH:UBIQUINONE OXIDOREDUCTASE B18-LIKE SUBUNIT"/>
    <property type="match status" value="1"/>
</dbReference>
<comment type="function">
    <text evidence="1">Accessory subunit of the mitochondrial membrane respiratory chain NADH dehydrogenase (Complex I), that is believed not to be involved in catalysis. Complex I functions in the transfer of electrons from NADH to the respiratory chain. The immediate electron acceptor for the enzyme is believed to be ubiquinone.</text>
</comment>
<evidence type="ECO:0000313" key="13">
    <source>
        <dbReference type="EMBL" id="CAY67537.1"/>
    </source>
</evidence>
<keyword evidence="9" id="KW-0249">Electron transport</keyword>
<dbReference type="InterPro" id="IPR008698">
    <property type="entry name" value="NDUB7"/>
</dbReference>
<protein>
    <recommendedName>
        <fullName evidence="5">NADH dehydrogenase [ubiquinone] 1 beta subcomplex subunit 7</fullName>
    </recommendedName>
</protein>
<dbReference type="GO" id="GO:0005743">
    <property type="term" value="C:mitochondrial inner membrane"/>
    <property type="evidence" value="ECO:0007669"/>
    <property type="project" value="UniProtKB-SubCell"/>
</dbReference>
<sequence length="115" mass="13642">MSGEESAKDIGQLREGKLYPLNYSHSHTNETIKLTLIVSHEEMKQNKIPLAYRDRCARLLVPLNKCRKEGWYMPWNCVQERHDYEQCQYLDFKRRVKELEEIKKQRDAADASADL</sequence>
<proteinExistence type="inferred from homology"/>
<dbReference type="RefSeq" id="XP_002489818.1">
    <property type="nucleotide sequence ID" value="XM_002489773.1"/>
</dbReference>
<evidence type="ECO:0000256" key="4">
    <source>
        <dbReference type="ARBA" id="ARBA00008006"/>
    </source>
</evidence>
<evidence type="ECO:0000256" key="10">
    <source>
        <dbReference type="ARBA" id="ARBA00023128"/>
    </source>
</evidence>
<dbReference type="EMBL" id="FN392319">
    <property type="protein sequence ID" value="CAY67537.1"/>
    <property type="molecule type" value="Genomic_DNA"/>
</dbReference>
<dbReference type="GeneID" id="8196676"/>
<dbReference type="SMR" id="C4QWB4"/>
<evidence type="ECO:0000256" key="8">
    <source>
        <dbReference type="ARBA" id="ARBA00022792"/>
    </source>
</evidence>
<keyword evidence="7" id="KW-0679">Respiratory chain</keyword>
<dbReference type="Pfam" id="PF05676">
    <property type="entry name" value="NDUF_B7"/>
    <property type="match status" value="1"/>
</dbReference>
<keyword evidence="11" id="KW-0472">Membrane</keyword>
<evidence type="ECO:0000256" key="9">
    <source>
        <dbReference type="ARBA" id="ARBA00022982"/>
    </source>
</evidence>
<evidence type="ECO:0000256" key="7">
    <source>
        <dbReference type="ARBA" id="ARBA00022660"/>
    </source>
</evidence>
<dbReference type="OrthoDB" id="268414at2759"/>
<dbReference type="GO" id="GO:0005758">
    <property type="term" value="C:mitochondrial intermembrane space"/>
    <property type="evidence" value="ECO:0007669"/>
    <property type="project" value="UniProtKB-SubCell"/>
</dbReference>
<evidence type="ECO:0000256" key="1">
    <source>
        <dbReference type="ARBA" id="ARBA00003195"/>
    </source>
</evidence>
<name>C4QWB4_KOMPG</name>
<keyword evidence="10" id="KW-0496">Mitochondrion</keyword>
<keyword evidence="6" id="KW-0813">Transport</keyword>
<keyword evidence="8" id="KW-0999">Mitochondrion inner membrane</keyword>
<dbReference type="Proteomes" id="UP000000314">
    <property type="component" value="Chromosome 1"/>
</dbReference>
<gene>
    <name evidence="13" type="ordered locus">PAS_chr1-1_0172</name>
</gene>
<accession>C4QWB4</accession>
<evidence type="ECO:0000256" key="5">
    <source>
        <dbReference type="ARBA" id="ARBA00018677"/>
    </source>
</evidence>
<evidence type="ECO:0000256" key="6">
    <source>
        <dbReference type="ARBA" id="ARBA00022448"/>
    </source>
</evidence>